<feature type="transmembrane region" description="Helical" evidence="2">
    <location>
        <begin position="39"/>
        <end position="58"/>
    </location>
</feature>
<keyword evidence="4" id="KW-1185">Reference proteome</keyword>
<reference evidence="3 4" key="1">
    <citation type="submission" date="2019-10" db="EMBL/GenBank/DDBJ databases">
        <authorList>
            <person name="Palmer J.M."/>
        </authorList>
    </citation>
    <scope>NUCLEOTIDE SEQUENCE [LARGE SCALE GENOMIC DNA]</scope>
    <source>
        <strain evidence="3 4">TWF730</strain>
    </source>
</reference>
<keyword evidence="2" id="KW-0812">Transmembrane</keyword>
<dbReference type="EMBL" id="JAVHNS010000001">
    <property type="protein sequence ID" value="KAK6362568.1"/>
    <property type="molecule type" value="Genomic_DNA"/>
</dbReference>
<keyword evidence="2" id="KW-1133">Transmembrane helix</keyword>
<evidence type="ECO:0000256" key="2">
    <source>
        <dbReference type="SAM" id="Phobius"/>
    </source>
</evidence>
<sequence length="600" mass="67330">MTRSIPSHAVANMWFESQSKEQRNSFEVPSWSTLMPTDFMTFFFLPICVFILLFVHYFHQEGPSKSTFTPMIRTQRNSAPYQERHSPSLEIISPPPLVQLAPAIQAATYEVPLTSPSPLSSQKVVISVEGQVSAPNKFKKPIKYRYTVENPHHMCGHSCLPPTVTGPPPSKCTHPNHIRHAPRGEEFELVSIEDGLGRFDTIPMMSVLEQWEQDRLLSPASIVSCQTNTYLNTLSVQSSCYSYEQVLYCNVIACMLEIFESHAPKMLRNKKKIGGSYYYHLCEMLREPDNEAAAATFMMTVSLGKRAEMLATKNPWGPECMKPSLLSLWNLFHDLIAISDEQLEETIETWARTAKEWSLAMIYLKMAHKRLWQESPLYLTGADIHDSKSDSEKAQTYVQQCLRAGDDKEALACQDLACLRQEVLHVHKRMESKLNDSRALRKMTPYDIDLLKFYTATLGQLCTTGNMVNALVAWRNERGKGMKKIRALAIERKCRDLTMQELAGGTDSGSDQEQSDSELSSVSSVAEPNSSSVSIATLVSSVEIPIIGVDQPASSLEDQGMHMGGIEVPKAKHTLIAVDPKFVPEDVLESTKIWEGGMLL</sequence>
<dbReference type="Proteomes" id="UP001373714">
    <property type="component" value="Unassembled WGS sequence"/>
</dbReference>
<evidence type="ECO:0000313" key="3">
    <source>
        <dbReference type="EMBL" id="KAK6362568.1"/>
    </source>
</evidence>
<feature type="compositionally biased region" description="Low complexity" evidence="1">
    <location>
        <begin position="508"/>
        <end position="525"/>
    </location>
</feature>
<protein>
    <submittedName>
        <fullName evidence="3">Uncharacterized protein</fullName>
    </submittedName>
</protein>
<evidence type="ECO:0000256" key="1">
    <source>
        <dbReference type="SAM" id="MobiDB-lite"/>
    </source>
</evidence>
<organism evidence="3 4">
    <name type="scientific">Orbilia blumenaviensis</name>
    <dbReference type="NCBI Taxonomy" id="1796055"/>
    <lineage>
        <taxon>Eukaryota</taxon>
        <taxon>Fungi</taxon>
        <taxon>Dikarya</taxon>
        <taxon>Ascomycota</taxon>
        <taxon>Pezizomycotina</taxon>
        <taxon>Orbiliomycetes</taxon>
        <taxon>Orbiliales</taxon>
        <taxon>Orbiliaceae</taxon>
        <taxon>Orbilia</taxon>
    </lineage>
</organism>
<keyword evidence="2" id="KW-0472">Membrane</keyword>
<feature type="region of interest" description="Disordered" evidence="1">
    <location>
        <begin position="502"/>
        <end position="525"/>
    </location>
</feature>
<proteinExistence type="predicted"/>
<comment type="caution">
    <text evidence="3">The sequence shown here is derived from an EMBL/GenBank/DDBJ whole genome shotgun (WGS) entry which is preliminary data.</text>
</comment>
<dbReference type="AlphaFoldDB" id="A0AAV9VMM1"/>
<accession>A0AAV9VMM1</accession>
<evidence type="ECO:0000313" key="4">
    <source>
        <dbReference type="Proteomes" id="UP001373714"/>
    </source>
</evidence>
<name>A0AAV9VMM1_9PEZI</name>
<gene>
    <name evidence="3" type="ORF">TWF730_000025</name>
</gene>